<evidence type="ECO:0000256" key="6">
    <source>
        <dbReference type="PROSITE-ProRule" id="PRU01371"/>
    </source>
</evidence>
<comment type="similarity">
    <text evidence="1">Belongs to the ZC2HC1 family.</text>
</comment>
<feature type="domain" description="C2HC/C3H-type" evidence="8">
    <location>
        <begin position="84"/>
        <end position="113"/>
    </location>
</feature>
<dbReference type="InterPro" id="IPR049899">
    <property type="entry name" value="Znf_C2HC_C3H"/>
</dbReference>
<keyword evidence="10" id="KW-1185">Reference proteome</keyword>
<accession>A0AAD5YB08</accession>
<evidence type="ECO:0000256" key="1">
    <source>
        <dbReference type="ARBA" id="ARBA00010843"/>
    </source>
</evidence>
<name>A0AAD5YB08_9FUNG</name>
<dbReference type="PROSITE" id="PS52027">
    <property type="entry name" value="ZF_C2HC_C3H"/>
    <property type="match status" value="1"/>
</dbReference>
<dbReference type="GO" id="GO:0008270">
    <property type="term" value="F:zinc ion binding"/>
    <property type="evidence" value="ECO:0007669"/>
    <property type="project" value="UniProtKB-KW"/>
</dbReference>
<evidence type="ECO:0000259" key="8">
    <source>
        <dbReference type="PROSITE" id="PS52027"/>
    </source>
</evidence>
<reference evidence="9" key="1">
    <citation type="submission" date="2020-05" db="EMBL/GenBank/DDBJ databases">
        <title>Phylogenomic resolution of chytrid fungi.</title>
        <authorList>
            <person name="Stajich J.E."/>
            <person name="Amses K."/>
            <person name="Simmons R."/>
            <person name="Seto K."/>
            <person name="Myers J."/>
            <person name="Bonds A."/>
            <person name="Quandt C.A."/>
            <person name="Barry K."/>
            <person name="Liu P."/>
            <person name="Grigoriev I."/>
            <person name="Longcore J.E."/>
            <person name="James T.Y."/>
        </authorList>
    </citation>
    <scope>NUCLEOTIDE SEQUENCE</scope>
    <source>
        <strain evidence="9">PLAUS21</strain>
    </source>
</reference>
<dbReference type="Pfam" id="PF13913">
    <property type="entry name" value="zf-C2HC_2"/>
    <property type="match status" value="2"/>
</dbReference>
<evidence type="ECO:0000313" key="9">
    <source>
        <dbReference type="EMBL" id="KAJ3261794.1"/>
    </source>
</evidence>
<feature type="compositionally biased region" description="Basic and acidic residues" evidence="7">
    <location>
        <begin position="128"/>
        <end position="147"/>
    </location>
</feature>
<dbReference type="AlphaFoldDB" id="A0AAD5YB08"/>
<dbReference type="PANTHER" id="PTHR14649">
    <property type="entry name" value="ZINC FINGER C2HC DOMAIN-CONTAINING PROTEIN 1C"/>
    <property type="match status" value="1"/>
</dbReference>
<dbReference type="EMBL" id="JADGKB010000004">
    <property type="protein sequence ID" value="KAJ3261794.1"/>
    <property type="molecule type" value="Genomic_DNA"/>
</dbReference>
<comment type="caution">
    <text evidence="9">The sequence shown here is derived from an EMBL/GenBank/DDBJ whole genome shotgun (WGS) entry which is preliminary data.</text>
</comment>
<keyword evidence="5" id="KW-0175">Coiled coil</keyword>
<organism evidence="9 10">
    <name type="scientific">Boothiomyces macroporosus</name>
    <dbReference type="NCBI Taxonomy" id="261099"/>
    <lineage>
        <taxon>Eukaryota</taxon>
        <taxon>Fungi</taxon>
        <taxon>Fungi incertae sedis</taxon>
        <taxon>Chytridiomycota</taxon>
        <taxon>Chytridiomycota incertae sedis</taxon>
        <taxon>Chytridiomycetes</taxon>
        <taxon>Rhizophydiales</taxon>
        <taxon>Terramycetaceae</taxon>
        <taxon>Boothiomyces</taxon>
    </lineage>
</organism>
<evidence type="ECO:0000256" key="4">
    <source>
        <dbReference type="ARBA" id="ARBA00022833"/>
    </source>
</evidence>
<dbReference type="Gene3D" id="3.30.160.60">
    <property type="entry name" value="Classic Zinc Finger"/>
    <property type="match status" value="1"/>
</dbReference>
<proteinExistence type="inferred from homology"/>
<feature type="region of interest" description="Disordered" evidence="7">
    <location>
        <begin position="128"/>
        <end position="149"/>
    </location>
</feature>
<evidence type="ECO:0000256" key="5">
    <source>
        <dbReference type="ARBA" id="ARBA00023054"/>
    </source>
</evidence>
<protein>
    <submittedName>
        <fullName evidence="9">Zinc finger C2HC domain-containing protein 1C</fullName>
    </submittedName>
</protein>
<dbReference type="InterPro" id="IPR026104">
    <property type="entry name" value="ZNF_C2HC_dom_1C"/>
</dbReference>
<keyword evidence="2" id="KW-0479">Metal-binding</keyword>
<evidence type="ECO:0000313" key="10">
    <source>
        <dbReference type="Proteomes" id="UP001210925"/>
    </source>
</evidence>
<keyword evidence="3 6" id="KW-0863">Zinc-finger</keyword>
<evidence type="ECO:0000256" key="2">
    <source>
        <dbReference type="ARBA" id="ARBA00022723"/>
    </source>
</evidence>
<dbReference type="PANTHER" id="PTHR14649:SF1">
    <property type="entry name" value="ZINC FINGER C2HC DOMAIN-CONTAINING PROTEIN 1C"/>
    <property type="match status" value="1"/>
</dbReference>
<dbReference type="Proteomes" id="UP001210925">
    <property type="component" value="Unassembled WGS sequence"/>
</dbReference>
<gene>
    <name evidence="9" type="primary">ZC2HC1C</name>
    <name evidence="9" type="ORF">HK103_004745</name>
</gene>
<evidence type="ECO:0000256" key="3">
    <source>
        <dbReference type="ARBA" id="ARBA00022771"/>
    </source>
</evidence>
<sequence length="203" mass="23566">MTLDAISQFKKETLFRINSKFKQPVKKADSSFRSLEDARQEYIVRLKDRINRLGDSPAHSTTHLPKTKRVTIKSQSEPEIRNIDLIPCKHCKRKFSSDRVKVHESKCKNVQKSRPVFDEQAMRKRGTELEEFEKKKPTRKRDQDRAKSAVVIRKTHPFSAVSTPPAGTTCPYCNRAFSEDAFERHVPICEKLSTKPKRHVFAK</sequence>
<evidence type="ECO:0000256" key="7">
    <source>
        <dbReference type="SAM" id="MobiDB-lite"/>
    </source>
</evidence>
<keyword evidence="4" id="KW-0862">Zinc</keyword>